<protein>
    <submittedName>
        <fullName evidence="1">Uncharacterized protein</fullName>
    </submittedName>
</protein>
<proteinExistence type="predicted"/>
<organism evidence="1 2">
    <name type="scientific">Diversispora epigaea</name>
    <dbReference type="NCBI Taxonomy" id="1348612"/>
    <lineage>
        <taxon>Eukaryota</taxon>
        <taxon>Fungi</taxon>
        <taxon>Fungi incertae sedis</taxon>
        <taxon>Mucoromycota</taxon>
        <taxon>Glomeromycotina</taxon>
        <taxon>Glomeromycetes</taxon>
        <taxon>Diversisporales</taxon>
        <taxon>Diversisporaceae</taxon>
        <taxon>Diversispora</taxon>
    </lineage>
</organism>
<dbReference type="EMBL" id="PQFF01000056">
    <property type="protein sequence ID" value="RHZ85872.1"/>
    <property type="molecule type" value="Genomic_DNA"/>
</dbReference>
<gene>
    <name evidence="1" type="ORF">Glove_59g34</name>
</gene>
<keyword evidence="2" id="KW-1185">Reference proteome</keyword>
<evidence type="ECO:0000313" key="1">
    <source>
        <dbReference type="EMBL" id="RHZ85872.1"/>
    </source>
</evidence>
<dbReference type="AlphaFoldDB" id="A0A397JFE2"/>
<accession>A0A397JFE2</accession>
<evidence type="ECO:0000313" key="2">
    <source>
        <dbReference type="Proteomes" id="UP000266861"/>
    </source>
</evidence>
<name>A0A397JFE2_9GLOM</name>
<dbReference type="Proteomes" id="UP000266861">
    <property type="component" value="Unassembled WGS sequence"/>
</dbReference>
<sequence>MSETLSLIFNMAWTKEEYFIYIFRSDSVNKIKNANINLYGQTVNKQMKNNWAKHNCIFIIEDEKYEVISYERTLELYQIRKNSNKEFYCKELFYCKVSLKYNEFRDYAEFITIFTSFHLDSLLNIYISFSVHPYMKDHGIWEIKKLYKKLVDITFGSTLATTRTSMSMKFVDMKFVDMDLEEYGSAHDMLSPLITNRFQLRIEGSIGINHEDSLTCCRITKMGKT</sequence>
<comment type="caution">
    <text evidence="1">The sequence shown here is derived from an EMBL/GenBank/DDBJ whole genome shotgun (WGS) entry which is preliminary data.</text>
</comment>
<reference evidence="1 2" key="1">
    <citation type="submission" date="2018-08" db="EMBL/GenBank/DDBJ databases">
        <title>Genome and evolution of the arbuscular mycorrhizal fungus Diversispora epigaea (formerly Glomus versiforme) and its bacterial endosymbionts.</title>
        <authorList>
            <person name="Sun X."/>
            <person name="Fei Z."/>
            <person name="Harrison M."/>
        </authorList>
    </citation>
    <scope>NUCLEOTIDE SEQUENCE [LARGE SCALE GENOMIC DNA]</scope>
    <source>
        <strain evidence="1 2">IT104</strain>
    </source>
</reference>